<evidence type="ECO:0000313" key="5">
    <source>
        <dbReference type="Proteomes" id="UP000192276"/>
    </source>
</evidence>
<reference evidence="5" key="1">
    <citation type="submission" date="2016-04" db="EMBL/GenBank/DDBJ databases">
        <authorList>
            <person name="Chen L."/>
            <person name="Zhuang W."/>
            <person name="Wang G."/>
        </authorList>
    </citation>
    <scope>NUCLEOTIDE SEQUENCE [LARGE SCALE GENOMIC DNA]</scope>
    <source>
        <strain evidence="5">208</strain>
    </source>
</reference>
<proteinExistence type="inferred from homology"/>
<accession>A0A1V9GCZ9</accession>
<protein>
    <submittedName>
        <fullName evidence="4">Oxidoreductase</fullName>
    </submittedName>
</protein>
<dbReference type="OrthoDB" id="9803333at2"/>
<keyword evidence="5" id="KW-1185">Reference proteome</keyword>
<dbReference type="Proteomes" id="UP000192276">
    <property type="component" value="Unassembled WGS sequence"/>
</dbReference>
<dbReference type="Pfam" id="PF13561">
    <property type="entry name" value="adh_short_C2"/>
    <property type="match status" value="1"/>
</dbReference>
<dbReference type="AlphaFoldDB" id="A0A1V9GCZ9"/>
<feature type="domain" description="Ketoreductase" evidence="3">
    <location>
        <begin position="7"/>
        <end position="191"/>
    </location>
</feature>
<evidence type="ECO:0000256" key="2">
    <source>
        <dbReference type="ARBA" id="ARBA00023002"/>
    </source>
</evidence>
<evidence type="ECO:0000256" key="1">
    <source>
        <dbReference type="ARBA" id="ARBA00006484"/>
    </source>
</evidence>
<dbReference type="InterPro" id="IPR002347">
    <property type="entry name" value="SDR_fam"/>
</dbReference>
<evidence type="ECO:0000259" key="3">
    <source>
        <dbReference type="SMART" id="SM00822"/>
    </source>
</evidence>
<dbReference type="InterPro" id="IPR020904">
    <property type="entry name" value="Sc_DH/Rdtase_CS"/>
</dbReference>
<dbReference type="PRINTS" id="PR00081">
    <property type="entry name" value="GDHRDH"/>
</dbReference>
<sequence>MKRLTNKVVFITGGSRGIGAGIAKRMAAEGADVVITYVSAANQAQQVTDEIKKAGQQALAIQVDNASPGAITAAIEKAAAVFGRIDVLVNNAGVYNAKPLAEYTLEDFDSTMAVNVRSVFLAAQKVAAYMHRGGRIITIGSNMAERVTGATGSLYAMSKSALIGLTKGLARDLGERGITVNLVQPGPVDTDMNPANAPHAEMLRSAMAIPKYGTPADIAALVAYLAVEESGFMTGAALTIDGGYSI</sequence>
<organism evidence="4 5">
    <name type="scientific">Niastella populi</name>
    <dbReference type="NCBI Taxonomy" id="550983"/>
    <lineage>
        <taxon>Bacteria</taxon>
        <taxon>Pseudomonadati</taxon>
        <taxon>Bacteroidota</taxon>
        <taxon>Chitinophagia</taxon>
        <taxon>Chitinophagales</taxon>
        <taxon>Chitinophagaceae</taxon>
        <taxon>Niastella</taxon>
    </lineage>
</organism>
<gene>
    <name evidence="4" type="ORF">A4R26_01770</name>
</gene>
<dbReference type="CDD" id="cd05233">
    <property type="entry name" value="SDR_c"/>
    <property type="match status" value="1"/>
</dbReference>
<dbReference type="PANTHER" id="PTHR43639">
    <property type="entry name" value="OXIDOREDUCTASE, SHORT-CHAIN DEHYDROGENASE/REDUCTASE FAMILY (AFU_ORTHOLOGUE AFUA_5G02870)"/>
    <property type="match status" value="1"/>
</dbReference>
<dbReference type="GO" id="GO:0016491">
    <property type="term" value="F:oxidoreductase activity"/>
    <property type="evidence" value="ECO:0007669"/>
    <property type="project" value="UniProtKB-KW"/>
</dbReference>
<dbReference type="SMART" id="SM00822">
    <property type="entry name" value="PKS_KR"/>
    <property type="match status" value="1"/>
</dbReference>
<name>A0A1V9GCZ9_9BACT</name>
<dbReference type="InterPro" id="IPR057326">
    <property type="entry name" value="KR_dom"/>
</dbReference>
<dbReference type="SUPFAM" id="SSF51735">
    <property type="entry name" value="NAD(P)-binding Rossmann-fold domains"/>
    <property type="match status" value="1"/>
</dbReference>
<comment type="caution">
    <text evidence="4">The sequence shown here is derived from an EMBL/GenBank/DDBJ whole genome shotgun (WGS) entry which is preliminary data.</text>
</comment>
<dbReference type="PRINTS" id="PR00080">
    <property type="entry name" value="SDRFAMILY"/>
</dbReference>
<dbReference type="Gene3D" id="3.40.50.720">
    <property type="entry name" value="NAD(P)-binding Rossmann-like Domain"/>
    <property type="match status" value="1"/>
</dbReference>
<dbReference type="RefSeq" id="WP_081159143.1">
    <property type="nucleotide sequence ID" value="NZ_LWBP01000001.1"/>
</dbReference>
<dbReference type="FunFam" id="3.40.50.720:FF:000084">
    <property type="entry name" value="Short-chain dehydrogenase reductase"/>
    <property type="match status" value="1"/>
</dbReference>
<dbReference type="PROSITE" id="PS00061">
    <property type="entry name" value="ADH_SHORT"/>
    <property type="match status" value="1"/>
</dbReference>
<keyword evidence="2" id="KW-0560">Oxidoreductase</keyword>
<dbReference type="EMBL" id="LWBP01000001">
    <property type="protein sequence ID" value="OQP68555.1"/>
    <property type="molecule type" value="Genomic_DNA"/>
</dbReference>
<comment type="similarity">
    <text evidence="1">Belongs to the short-chain dehydrogenases/reductases (SDR) family.</text>
</comment>
<dbReference type="STRING" id="550983.A4R26_01770"/>
<evidence type="ECO:0000313" key="4">
    <source>
        <dbReference type="EMBL" id="OQP68555.1"/>
    </source>
</evidence>
<dbReference type="InterPro" id="IPR036291">
    <property type="entry name" value="NAD(P)-bd_dom_sf"/>
</dbReference>
<dbReference type="PANTHER" id="PTHR43639:SF1">
    <property type="entry name" value="SHORT-CHAIN DEHYDROGENASE_REDUCTASE FAMILY PROTEIN"/>
    <property type="match status" value="1"/>
</dbReference>